<evidence type="ECO:0000313" key="2">
    <source>
        <dbReference type="Proteomes" id="UP000027821"/>
    </source>
</evidence>
<comment type="caution">
    <text evidence="1">The sequence shown here is derived from an EMBL/GenBank/DDBJ whole genome shotgun (WGS) entry which is preliminary data.</text>
</comment>
<accession>A0A074L1P2</accession>
<name>A0A074L1P2_9BACT</name>
<dbReference type="NCBIfam" id="TIGR04056">
    <property type="entry name" value="OMP_RagA_SusC"/>
    <property type="match status" value="1"/>
</dbReference>
<dbReference type="SUPFAM" id="SSF56935">
    <property type="entry name" value="Porins"/>
    <property type="match status" value="1"/>
</dbReference>
<proteinExistence type="predicted"/>
<keyword evidence="2" id="KW-1185">Reference proteome</keyword>
<protein>
    <submittedName>
        <fullName evidence="1">Membrane protein</fullName>
    </submittedName>
</protein>
<reference evidence="1 2" key="1">
    <citation type="submission" date="2014-04" db="EMBL/GenBank/DDBJ databases">
        <title>Characterization and application of a salt tolerant electro-active bacterium.</title>
        <authorList>
            <person name="Yang L."/>
            <person name="Wei S."/>
            <person name="Tay Q.X.M."/>
        </authorList>
    </citation>
    <scope>NUCLEOTIDE SEQUENCE [LARGE SCALE GENOMIC DNA]</scope>
    <source>
        <strain evidence="1 2">LY1</strain>
    </source>
</reference>
<evidence type="ECO:0000313" key="1">
    <source>
        <dbReference type="EMBL" id="KEO73783.1"/>
    </source>
</evidence>
<organism evidence="1 2">
    <name type="scientific">Anditalea andensis</name>
    <dbReference type="NCBI Taxonomy" id="1048983"/>
    <lineage>
        <taxon>Bacteria</taxon>
        <taxon>Pseudomonadati</taxon>
        <taxon>Bacteroidota</taxon>
        <taxon>Cytophagia</taxon>
        <taxon>Cytophagales</taxon>
        <taxon>Cytophagaceae</taxon>
        <taxon>Anditalea</taxon>
    </lineage>
</organism>
<dbReference type="RefSeq" id="WP_035073737.1">
    <property type="nucleotide sequence ID" value="NZ_JMIH01000018.1"/>
</dbReference>
<dbReference type="InterPro" id="IPR023996">
    <property type="entry name" value="TonB-dep_OMP_SusC/RagA"/>
</dbReference>
<dbReference type="STRING" id="1048983.EL17_09740"/>
<dbReference type="OrthoDB" id="9768177at2"/>
<dbReference type="Proteomes" id="UP000027821">
    <property type="component" value="Unassembled WGS sequence"/>
</dbReference>
<dbReference type="InterPro" id="IPR037066">
    <property type="entry name" value="Plug_dom_sf"/>
</dbReference>
<sequence length="997" mass="112217">MRYINIGVVMCIWVALFPPELFAQTEKEIDAHTLYISDNGAPVYKSGIPKGLQADKNKANSVKWLPSLGLSLSIDTTRVTDTVNQVGYVISPDQDGLVQMPFRRVSPQQSLGTVSHVNMPEILDKNYITHSLADMEAFVGGFNGNLWGFDEYLLLVDGVPRDVGSVMPTEIAQITFLKGVAAVVLYGSRAAKGVIMITTKRGEEGELRISVRTNAGIHAPRRFPKYLGSAEYMTLYNEARANDGLGQLYAQDDIYHHAAGTNPYRYPNVDFYSPEYLQKTYSRYDATVEIAGGNENAKYYTNIGYWNEGSLLDFGQAQHNMNERLNIRGNVDMRISKHISAFADAAIFFYNGKGVNTDYWANAATRRPHRFVPLIPISAIEEGDQASSNLVQNSDHIIEGRYILGGTQLEQNNPFADIYAGGSNQFTSRQFQFNTGVNADLDNVLEGLSFNSTFGVDYATSYNLSFNNDYAVYEATWNNYAGIDQISSLTRYGQDASTRTQNISDPWFRQTLSFNAQLNYLKQVNSRHNFSAMLIAGGFQQSISGIYHRVSNANLGLHLGYNFQEKYFAEFNGAVIHSARLPEHNRQAFSPTITLGWRISNEDFMASAAGVDYLNLSVSAGILHTDLDIEDYYLYESIYRQTDGAWYTWRDGLNNSSTDVRRGENPDMTFPKREELSVSLDGSFFNNLITFRGSAYINQMTGLLIQNTALYPNYFSTGWPTSSFIPYVNYNNDQRAGIDYNINLNKRIREVNWSLGLTGLYFTTKATRRAEIFQDGYQNREGRPLDALFGLQSDGFFKDMNDIESSPNQLFGEVRPGDIKYVDQNGDGIINAQDEVYLGRGGWYGAPLTGGVTLTANWKNFTFFALGVARMGGHAMRSGSYFWMSGEDKYSEVVRDRWTEETSDTATYPRLTTLNGNNNFRNSDFWLYSTNRFDLSRVQLSYNFPSNYLENTFVRELGAYINGANLLIVSPNREIMEMNVGGAPQTRFFNIGLRAMF</sequence>
<gene>
    <name evidence="1" type="ORF">EL17_09740</name>
</gene>
<dbReference type="eggNOG" id="COG4206">
    <property type="taxonomic scope" value="Bacteria"/>
</dbReference>
<dbReference type="Gene3D" id="2.170.130.10">
    <property type="entry name" value="TonB-dependent receptor, plug domain"/>
    <property type="match status" value="1"/>
</dbReference>
<dbReference type="AlphaFoldDB" id="A0A074L1P2"/>
<dbReference type="EMBL" id="JMIH01000018">
    <property type="protein sequence ID" value="KEO73783.1"/>
    <property type="molecule type" value="Genomic_DNA"/>
</dbReference>